<sequence length="113" mass="11960">MAGSSEDKFKERADSSDELIAQPVGAFNEPLFGTGGPPRAIGPMSRPSTCEGYIDRIIGLVTDCAVDLITGKGLAHGRGGLAYERLFALTHVAPSQTLQTRRPFEGVADGRVD</sequence>
<evidence type="ECO:0000313" key="2">
    <source>
        <dbReference type="EMBL" id="KAK7751221.1"/>
    </source>
</evidence>
<proteinExistence type="predicted"/>
<comment type="caution">
    <text evidence="2">The sequence shown here is derived from an EMBL/GenBank/DDBJ whole genome shotgun (WGS) entry which is preliminary data.</text>
</comment>
<dbReference type="Proteomes" id="UP001320420">
    <property type="component" value="Unassembled WGS sequence"/>
</dbReference>
<dbReference type="AlphaFoldDB" id="A0AAN9YNS6"/>
<dbReference type="EMBL" id="JAKJXP020000052">
    <property type="protein sequence ID" value="KAK7751221.1"/>
    <property type="molecule type" value="Genomic_DNA"/>
</dbReference>
<name>A0AAN9YNS6_9PEZI</name>
<accession>A0AAN9YNS6</accession>
<organism evidence="2 3">
    <name type="scientific">Diatrype stigma</name>
    <dbReference type="NCBI Taxonomy" id="117547"/>
    <lineage>
        <taxon>Eukaryota</taxon>
        <taxon>Fungi</taxon>
        <taxon>Dikarya</taxon>
        <taxon>Ascomycota</taxon>
        <taxon>Pezizomycotina</taxon>
        <taxon>Sordariomycetes</taxon>
        <taxon>Xylariomycetidae</taxon>
        <taxon>Xylariales</taxon>
        <taxon>Diatrypaceae</taxon>
        <taxon>Diatrype</taxon>
    </lineage>
</organism>
<reference evidence="2 3" key="1">
    <citation type="submission" date="2024-02" db="EMBL/GenBank/DDBJ databases">
        <title>De novo assembly and annotation of 12 fungi associated with fruit tree decline syndrome in Ontario, Canada.</title>
        <authorList>
            <person name="Sulman M."/>
            <person name="Ellouze W."/>
            <person name="Ilyukhin E."/>
        </authorList>
    </citation>
    <scope>NUCLEOTIDE SEQUENCE [LARGE SCALE GENOMIC DNA]</scope>
    <source>
        <strain evidence="2 3">M11/M66-122</strain>
    </source>
</reference>
<feature type="compositionally biased region" description="Basic and acidic residues" evidence="1">
    <location>
        <begin position="1"/>
        <end position="15"/>
    </location>
</feature>
<keyword evidence="3" id="KW-1185">Reference proteome</keyword>
<gene>
    <name evidence="2" type="ORF">SLS62_006766</name>
</gene>
<feature type="region of interest" description="Disordered" evidence="1">
    <location>
        <begin position="1"/>
        <end position="21"/>
    </location>
</feature>
<evidence type="ECO:0000313" key="3">
    <source>
        <dbReference type="Proteomes" id="UP001320420"/>
    </source>
</evidence>
<evidence type="ECO:0000256" key="1">
    <source>
        <dbReference type="SAM" id="MobiDB-lite"/>
    </source>
</evidence>
<protein>
    <submittedName>
        <fullName evidence="2">Uncharacterized protein</fullName>
    </submittedName>
</protein>